<dbReference type="GO" id="GO:0006298">
    <property type="term" value="P:mismatch repair"/>
    <property type="evidence" value="ECO:0007669"/>
    <property type="project" value="TreeGrafter"/>
</dbReference>
<dbReference type="GO" id="GO:0009007">
    <property type="term" value="F:site-specific DNA-methyltransferase (adenine-specific) activity"/>
    <property type="evidence" value="ECO:0007669"/>
    <property type="project" value="UniProtKB-EC"/>
</dbReference>
<dbReference type="Proteomes" id="UP000004295">
    <property type="component" value="Unassembled WGS sequence"/>
</dbReference>
<dbReference type="STRING" id="553175.POREN0001_0004"/>
<keyword evidence="1 4" id="KW-0489">Methyltransferase</keyword>
<dbReference type="GO" id="GO:0009307">
    <property type="term" value="P:DNA restriction-modification system"/>
    <property type="evidence" value="ECO:0007669"/>
    <property type="project" value="InterPro"/>
</dbReference>
<keyword evidence="3" id="KW-0949">S-adenosyl-L-methionine</keyword>
<dbReference type="GO" id="GO:0032259">
    <property type="term" value="P:methylation"/>
    <property type="evidence" value="ECO:0007669"/>
    <property type="project" value="UniProtKB-KW"/>
</dbReference>
<name>C3J8H4_POREA</name>
<dbReference type="AlphaFoldDB" id="C3J8H4"/>
<evidence type="ECO:0000313" key="5">
    <source>
        <dbReference type="Proteomes" id="UP000004295"/>
    </source>
</evidence>
<reference evidence="4 5" key="1">
    <citation type="submission" date="2009-04" db="EMBL/GenBank/DDBJ databases">
        <authorList>
            <person name="Sebastian Y."/>
            <person name="Madupu R."/>
            <person name="Durkin A.S."/>
            <person name="Torralba M."/>
            <person name="Methe B."/>
            <person name="Sutton G.G."/>
            <person name="Strausberg R.L."/>
            <person name="Nelson K.E."/>
        </authorList>
    </citation>
    <scope>NUCLEOTIDE SEQUENCE [LARGE SCALE GENOMIC DNA]</scope>
    <source>
        <strain evidence="5">ATCC 35406 / BCRC 14492 / JCM 8526 / NCTC 13058 / HG 370</strain>
    </source>
</reference>
<evidence type="ECO:0000313" key="4">
    <source>
        <dbReference type="EMBL" id="EEN83507.1"/>
    </source>
</evidence>
<accession>C3J8H4</accession>
<evidence type="ECO:0000256" key="1">
    <source>
        <dbReference type="ARBA" id="ARBA00022603"/>
    </source>
</evidence>
<dbReference type="EMBL" id="ACNN01000006">
    <property type="protein sequence ID" value="EEN83507.1"/>
    <property type="molecule type" value="Genomic_DNA"/>
</dbReference>
<keyword evidence="5" id="KW-1185">Reference proteome</keyword>
<dbReference type="SUPFAM" id="SSF53335">
    <property type="entry name" value="S-adenosyl-L-methionine-dependent methyltransferases"/>
    <property type="match status" value="1"/>
</dbReference>
<organism evidence="4 5">
    <name type="scientific">Porphyromonas endodontalis (strain ATCC 35406 / DSM 24491 / JCM 8526 / CCUG 16442 / BCRC 14492 / NCTC 13058 / HG 370)</name>
    <name type="common">Bacteroides endodontalis</name>
    <dbReference type="NCBI Taxonomy" id="553175"/>
    <lineage>
        <taxon>Bacteria</taxon>
        <taxon>Pseudomonadati</taxon>
        <taxon>Bacteroidota</taxon>
        <taxon>Bacteroidia</taxon>
        <taxon>Bacteroidales</taxon>
        <taxon>Porphyromonadaceae</taxon>
        <taxon>Porphyromonas</taxon>
    </lineage>
</organism>
<dbReference type="InterPro" id="IPR029063">
    <property type="entry name" value="SAM-dependent_MTases_sf"/>
</dbReference>
<dbReference type="REBASE" id="42692">
    <property type="entry name" value="M.PenORF4P"/>
</dbReference>
<evidence type="ECO:0000256" key="2">
    <source>
        <dbReference type="ARBA" id="ARBA00022679"/>
    </source>
</evidence>
<dbReference type="GeneID" id="93364798"/>
<dbReference type="GO" id="GO:1904047">
    <property type="term" value="F:S-adenosyl-L-methionine binding"/>
    <property type="evidence" value="ECO:0007669"/>
    <property type="project" value="TreeGrafter"/>
</dbReference>
<keyword evidence="2 4" id="KW-0808">Transferase</keyword>
<dbReference type="Pfam" id="PF02086">
    <property type="entry name" value="MethyltransfD12"/>
    <property type="match status" value="1"/>
</dbReference>
<dbReference type="RefSeq" id="WP_004332339.1">
    <property type="nucleotide sequence ID" value="NZ_ACNN01000006.1"/>
</dbReference>
<dbReference type="GO" id="GO:0043565">
    <property type="term" value="F:sequence-specific DNA binding"/>
    <property type="evidence" value="ECO:0007669"/>
    <property type="project" value="TreeGrafter"/>
</dbReference>
<proteinExistence type="predicted"/>
<sequence length="281" mass="32026">MIQYTTAPLPFAGQKRRWLKQLEPIIRSLPSNTIFVDVFGGSGLVSRLCKDVHPAARVIYNDYDNYSERLRHIKETEQLRQEIVSILAPLKHNSRVPEEYKALVLRAVQAHEKRCQYVDWVTLSGWLLFTNNFAYSPKDLASRGLYAHPSRTALSDAGASERYLCGLEIVSVDYRELLSAYKDASNTILILDPPYLSTECGGYRGNSWSCDDYLDLLTLMPTNNYLYFSSTKFDFVPFLRRTSAAWGYQHPFIDAQVLYRSSPFGSGGANPEVLYYKLSSD</sequence>
<gene>
    <name evidence="4" type="ORF">POREN0001_0004</name>
</gene>
<dbReference type="PANTHER" id="PTHR30481">
    <property type="entry name" value="DNA ADENINE METHYLASE"/>
    <property type="match status" value="1"/>
</dbReference>
<dbReference type="PANTHER" id="PTHR30481:SF3">
    <property type="entry name" value="DNA ADENINE METHYLASE"/>
    <property type="match status" value="1"/>
</dbReference>
<evidence type="ECO:0000256" key="3">
    <source>
        <dbReference type="ARBA" id="ARBA00022691"/>
    </source>
</evidence>
<dbReference type="PRINTS" id="PR00505">
    <property type="entry name" value="D12N6MTFRASE"/>
</dbReference>
<protein>
    <submittedName>
        <fullName evidence="4">D12 class N6 adenine-specific DNA methyltransferase</fullName>
    </submittedName>
</protein>
<comment type="caution">
    <text evidence="4">The sequence shown here is derived from an EMBL/GenBank/DDBJ whole genome shotgun (WGS) entry which is preliminary data.</text>
</comment>
<dbReference type="InterPro" id="IPR012327">
    <property type="entry name" value="MeTrfase_D12"/>
</dbReference>
<dbReference type="Gene3D" id="3.40.50.150">
    <property type="entry name" value="Vaccinia Virus protein VP39"/>
    <property type="match status" value="2"/>
</dbReference>
<dbReference type="eggNOG" id="COG0338">
    <property type="taxonomic scope" value="Bacteria"/>
</dbReference>